<proteinExistence type="predicted"/>
<feature type="transmembrane region" description="Helical" evidence="6">
    <location>
        <begin position="54"/>
        <end position="81"/>
    </location>
</feature>
<gene>
    <name evidence="7" type="ORF">ATL40_1960</name>
</gene>
<dbReference type="Pfam" id="PF03706">
    <property type="entry name" value="LPG_synthase_TM"/>
    <property type="match status" value="1"/>
</dbReference>
<evidence type="ECO:0000256" key="5">
    <source>
        <dbReference type="ARBA" id="ARBA00023136"/>
    </source>
</evidence>
<evidence type="ECO:0000256" key="6">
    <source>
        <dbReference type="SAM" id="Phobius"/>
    </source>
</evidence>
<keyword evidence="8" id="KW-1185">Reference proteome</keyword>
<dbReference type="OrthoDB" id="6057470at2"/>
<dbReference type="AlphaFoldDB" id="A0A2A9D342"/>
<comment type="caution">
    <text evidence="7">The sequence shown here is derived from an EMBL/GenBank/DDBJ whole genome shotgun (WGS) entry which is preliminary data.</text>
</comment>
<keyword evidence="5 6" id="KW-0472">Membrane</keyword>
<organism evidence="7 8">
    <name type="scientific">Serinibacter salmoneus</name>
    <dbReference type="NCBI Taxonomy" id="556530"/>
    <lineage>
        <taxon>Bacteria</taxon>
        <taxon>Bacillati</taxon>
        <taxon>Actinomycetota</taxon>
        <taxon>Actinomycetes</taxon>
        <taxon>Micrococcales</taxon>
        <taxon>Beutenbergiaceae</taxon>
        <taxon>Serinibacter</taxon>
    </lineage>
</organism>
<sequence length="319" mass="33509">MRTTLRRAMAAATRAARSRGVRASFLALALATAVWAIAAQWDGVIAGLREVTPAVLALAFTLGVAYVWVTMAAWRVVLLALGAPVPNTVTRTIFFVSQVAKYLPGGVWNIVAAAEMGADHEISRRRSVSAMAISLLLTVITGLMLACAVVLWGPSELRERYGWIVVLLPLLLLTLSPWALNRVLAVVGQGSEGPAMRVRLGTVITAGLLTILSWTLAGSQLYLLATSMGLQADAPNYLLCLGGYALAWVVGFLFIVAPAGVGVREAALGLVLAGALPEGAIVAVVLLSRVLLTLADLGLGGWAGLAARRRARRSARGRA</sequence>
<feature type="transmembrane region" description="Helical" evidence="6">
    <location>
        <begin position="131"/>
        <end position="154"/>
    </location>
</feature>
<feature type="transmembrane region" description="Helical" evidence="6">
    <location>
        <begin position="237"/>
        <end position="261"/>
    </location>
</feature>
<accession>A0A2A9D342</accession>
<name>A0A2A9D342_9MICO</name>
<keyword evidence="3 6" id="KW-0812">Transmembrane</keyword>
<dbReference type="InterPro" id="IPR022791">
    <property type="entry name" value="L-PG_synthase/AglD"/>
</dbReference>
<keyword evidence="4 6" id="KW-1133">Transmembrane helix</keyword>
<dbReference type="EMBL" id="PDJD01000001">
    <property type="protein sequence ID" value="PFG20362.1"/>
    <property type="molecule type" value="Genomic_DNA"/>
</dbReference>
<comment type="subcellular location">
    <subcellularLocation>
        <location evidence="1">Cell membrane</location>
        <topology evidence="1">Multi-pass membrane protein</topology>
    </subcellularLocation>
</comment>
<evidence type="ECO:0000256" key="2">
    <source>
        <dbReference type="ARBA" id="ARBA00022475"/>
    </source>
</evidence>
<feature type="transmembrane region" description="Helical" evidence="6">
    <location>
        <begin position="161"/>
        <end position="180"/>
    </location>
</feature>
<evidence type="ECO:0000313" key="7">
    <source>
        <dbReference type="EMBL" id="PFG20362.1"/>
    </source>
</evidence>
<dbReference type="GO" id="GO:0005886">
    <property type="term" value="C:plasma membrane"/>
    <property type="evidence" value="ECO:0007669"/>
    <property type="project" value="UniProtKB-SubCell"/>
</dbReference>
<dbReference type="Proteomes" id="UP000224915">
    <property type="component" value="Unassembled WGS sequence"/>
</dbReference>
<reference evidence="7 8" key="1">
    <citation type="submission" date="2017-10" db="EMBL/GenBank/DDBJ databases">
        <title>Sequencing the genomes of 1000 actinobacteria strains.</title>
        <authorList>
            <person name="Klenk H.-P."/>
        </authorList>
    </citation>
    <scope>NUCLEOTIDE SEQUENCE [LARGE SCALE GENOMIC DNA]</scope>
    <source>
        <strain evidence="7 8">DSM 21801</strain>
    </source>
</reference>
<evidence type="ECO:0008006" key="9">
    <source>
        <dbReference type="Google" id="ProtNLM"/>
    </source>
</evidence>
<feature type="transmembrane region" description="Helical" evidence="6">
    <location>
        <begin position="93"/>
        <end position="111"/>
    </location>
</feature>
<evidence type="ECO:0000256" key="1">
    <source>
        <dbReference type="ARBA" id="ARBA00004651"/>
    </source>
</evidence>
<feature type="transmembrane region" description="Helical" evidence="6">
    <location>
        <begin position="281"/>
        <end position="306"/>
    </location>
</feature>
<evidence type="ECO:0000313" key="8">
    <source>
        <dbReference type="Proteomes" id="UP000224915"/>
    </source>
</evidence>
<evidence type="ECO:0000256" key="3">
    <source>
        <dbReference type="ARBA" id="ARBA00022692"/>
    </source>
</evidence>
<protein>
    <recommendedName>
        <fullName evidence="9">Lysylphosphatidylglycerol synthase-like protein</fullName>
    </recommendedName>
</protein>
<evidence type="ECO:0000256" key="4">
    <source>
        <dbReference type="ARBA" id="ARBA00022989"/>
    </source>
</evidence>
<keyword evidence="2" id="KW-1003">Cell membrane</keyword>
<feature type="transmembrane region" description="Helical" evidence="6">
    <location>
        <begin position="200"/>
        <end position="225"/>
    </location>
</feature>